<dbReference type="InterPro" id="IPR016032">
    <property type="entry name" value="Sig_transdc_resp-reg_C-effctor"/>
</dbReference>
<evidence type="ECO:0000256" key="2">
    <source>
        <dbReference type="PROSITE-ProRule" id="PRU01091"/>
    </source>
</evidence>
<sequence length="245" mass="27493">MLESSQLRLLVVESVAGRLLSSCPRLHEHVSCLQFSTVEKLSEIDVALLAPHIVLLELDGQAGVELDLAARMHRLWPGVGFILACEPEQMNLRLQGYAHGADYCLVKPLVEVELVSVIDALARRLRMQVAPAGDCWVIDSQRQMLGLPDGRFMELSRNEYLVLQCLQRAPDQTASRQSLAEGLGVNYMTYDERRLEAIVSRLRRKIATFAGREAPIRALRNKGYLFTGSLLAYQHERTEPRRGSA</sequence>
<proteinExistence type="predicted"/>
<keyword evidence="5" id="KW-1185">Reference proteome</keyword>
<reference evidence="4 5" key="1">
    <citation type="journal article" date="2020" name="G3 (Bethesda)">
        <title>CeMbio - The Caenorhabditis elegans Microbiome Resource.</title>
        <authorList>
            <person name="Dirksen P."/>
            <person name="Assie A."/>
            <person name="Zimmermann J."/>
            <person name="Zhang F."/>
            <person name="Tietje A.M."/>
            <person name="Marsh S.A."/>
            <person name="Felix M.A."/>
            <person name="Shapira M."/>
            <person name="Kaleta C."/>
            <person name="Schulenburg H."/>
            <person name="Samuel B."/>
        </authorList>
    </citation>
    <scope>NUCLEOTIDE SEQUENCE [LARGE SCALE GENOMIC DNA]</scope>
    <source>
        <strain evidence="4 5">MSPm1</strain>
    </source>
</reference>
<name>A0A7G5DUV7_9PSED</name>
<dbReference type="EMBL" id="CP059139">
    <property type="protein sequence ID" value="QMV65532.1"/>
    <property type="molecule type" value="Genomic_DNA"/>
</dbReference>
<evidence type="ECO:0000256" key="1">
    <source>
        <dbReference type="ARBA" id="ARBA00023125"/>
    </source>
</evidence>
<evidence type="ECO:0000259" key="3">
    <source>
        <dbReference type="PROSITE" id="PS51755"/>
    </source>
</evidence>
<dbReference type="Gene3D" id="3.40.50.2300">
    <property type="match status" value="1"/>
</dbReference>
<dbReference type="SUPFAM" id="SSF46894">
    <property type="entry name" value="C-terminal effector domain of the bipartite response regulators"/>
    <property type="match status" value="1"/>
</dbReference>
<protein>
    <submittedName>
        <fullName evidence="4">Response regulator transcription factor</fullName>
    </submittedName>
</protein>
<dbReference type="SMART" id="SM00862">
    <property type="entry name" value="Trans_reg_C"/>
    <property type="match status" value="1"/>
</dbReference>
<dbReference type="GO" id="GO:0000160">
    <property type="term" value="P:phosphorelay signal transduction system"/>
    <property type="evidence" value="ECO:0007669"/>
    <property type="project" value="InterPro"/>
</dbReference>
<dbReference type="InterPro" id="IPR011006">
    <property type="entry name" value="CheY-like_superfamily"/>
</dbReference>
<dbReference type="PROSITE" id="PS51755">
    <property type="entry name" value="OMPR_PHOB"/>
    <property type="match status" value="1"/>
</dbReference>
<accession>A0A7G5DUV7</accession>
<dbReference type="SUPFAM" id="SSF52172">
    <property type="entry name" value="CheY-like"/>
    <property type="match status" value="1"/>
</dbReference>
<keyword evidence="1 2" id="KW-0238">DNA-binding</keyword>
<dbReference type="RefSeq" id="WP_137010844.1">
    <property type="nucleotide sequence ID" value="NZ_CP059139.1"/>
</dbReference>
<dbReference type="InterPro" id="IPR001867">
    <property type="entry name" value="OmpR/PhoB-type_DNA-bd"/>
</dbReference>
<dbReference type="InterPro" id="IPR036388">
    <property type="entry name" value="WH-like_DNA-bd_sf"/>
</dbReference>
<dbReference type="GO" id="GO:0003677">
    <property type="term" value="F:DNA binding"/>
    <property type="evidence" value="ECO:0007669"/>
    <property type="project" value="UniProtKB-UniRule"/>
</dbReference>
<dbReference type="GO" id="GO:0006355">
    <property type="term" value="P:regulation of DNA-templated transcription"/>
    <property type="evidence" value="ECO:0007669"/>
    <property type="project" value="InterPro"/>
</dbReference>
<evidence type="ECO:0000313" key="4">
    <source>
        <dbReference type="EMBL" id="QMV65532.1"/>
    </source>
</evidence>
<dbReference type="Pfam" id="PF00486">
    <property type="entry name" value="Trans_reg_C"/>
    <property type="match status" value="1"/>
</dbReference>
<dbReference type="AlphaFoldDB" id="A0A7G5DUV7"/>
<gene>
    <name evidence="4" type="ORF">HS968_10915</name>
</gene>
<dbReference type="Gene3D" id="1.10.10.10">
    <property type="entry name" value="Winged helix-like DNA-binding domain superfamily/Winged helix DNA-binding domain"/>
    <property type="match status" value="1"/>
</dbReference>
<evidence type="ECO:0000313" key="5">
    <source>
        <dbReference type="Proteomes" id="UP000515276"/>
    </source>
</evidence>
<organism evidence="4 5">
    <name type="scientific">Pseudomonas berkeleyensis</name>
    <dbReference type="NCBI Taxonomy" id="2726956"/>
    <lineage>
        <taxon>Bacteria</taxon>
        <taxon>Pseudomonadati</taxon>
        <taxon>Pseudomonadota</taxon>
        <taxon>Gammaproteobacteria</taxon>
        <taxon>Pseudomonadales</taxon>
        <taxon>Pseudomonadaceae</taxon>
        <taxon>Pseudomonas</taxon>
    </lineage>
</organism>
<feature type="domain" description="OmpR/PhoB-type" evidence="3">
    <location>
        <begin position="127"/>
        <end position="228"/>
    </location>
</feature>
<feature type="DNA-binding region" description="OmpR/PhoB-type" evidence="2">
    <location>
        <begin position="127"/>
        <end position="228"/>
    </location>
</feature>
<dbReference type="Proteomes" id="UP000515276">
    <property type="component" value="Chromosome"/>
</dbReference>